<feature type="compositionally biased region" description="Gly residues" evidence="1">
    <location>
        <begin position="88"/>
        <end position="112"/>
    </location>
</feature>
<evidence type="ECO:0000313" key="2">
    <source>
        <dbReference type="EMBL" id="KIY96286.1"/>
    </source>
</evidence>
<proteinExistence type="predicted"/>
<feature type="non-terminal residue" evidence="2">
    <location>
        <position position="121"/>
    </location>
</feature>
<keyword evidence="3" id="KW-1185">Reference proteome</keyword>
<dbReference type="AlphaFoldDB" id="A0A0D2M4S5"/>
<dbReference type="EMBL" id="KK103076">
    <property type="protein sequence ID" value="KIY96286.1"/>
    <property type="molecule type" value="Genomic_DNA"/>
</dbReference>
<feature type="region of interest" description="Disordered" evidence="1">
    <location>
        <begin position="15"/>
        <end position="121"/>
    </location>
</feature>
<evidence type="ECO:0000313" key="3">
    <source>
        <dbReference type="Proteomes" id="UP000054498"/>
    </source>
</evidence>
<name>A0A0D2M4S5_9CHLO</name>
<organism evidence="2 3">
    <name type="scientific">Monoraphidium neglectum</name>
    <dbReference type="NCBI Taxonomy" id="145388"/>
    <lineage>
        <taxon>Eukaryota</taxon>
        <taxon>Viridiplantae</taxon>
        <taxon>Chlorophyta</taxon>
        <taxon>core chlorophytes</taxon>
        <taxon>Chlorophyceae</taxon>
        <taxon>CS clade</taxon>
        <taxon>Sphaeropleales</taxon>
        <taxon>Selenastraceae</taxon>
        <taxon>Monoraphidium</taxon>
    </lineage>
</organism>
<gene>
    <name evidence="2" type="ORF">MNEG_11678</name>
</gene>
<evidence type="ECO:0000256" key="1">
    <source>
        <dbReference type="SAM" id="MobiDB-lite"/>
    </source>
</evidence>
<protein>
    <submittedName>
        <fullName evidence="2">Uncharacterized protein</fullName>
    </submittedName>
</protein>
<dbReference type="RefSeq" id="XP_013895306.1">
    <property type="nucleotide sequence ID" value="XM_014039852.1"/>
</dbReference>
<reference evidence="2 3" key="1">
    <citation type="journal article" date="2013" name="BMC Genomics">
        <title>Reconstruction of the lipid metabolism for the microalga Monoraphidium neglectum from its genome sequence reveals characteristics suitable for biofuel production.</title>
        <authorList>
            <person name="Bogen C."/>
            <person name="Al-Dilaimi A."/>
            <person name="Albersmeier A."/>
            <person name="Wichmann J."/>
            <person name="Grundmann M."/>
            <person name="Rupp O."/>
            <person name="Lauersen K.J."/>
            <person name="Blifernez-Klassen O."/>
            <person name="Kalinowski J."/>
            <person name="Goesmann A."/>
            <person name="Mussgnug J.H."/>
            <person name="Kruse O."/>
        </authorList>
    </citation>
    <scope>NUCLEOTIDE SEQUENCE [LARGE SCALE GENOMIC DNA]</scope>
    <source>
        <strain evidence="2 3">SAG 48.87</strain>
    </source>
</reference>
<dbReference type="Proteomes" id="UP000054498">
    <property type="component" value="Unassembled WGS sequence"/>
</dbReference>
<dbReference type="KEGG" id="mng:MNEG_11678"/>
<accession>A0A0D2M4S5</accession>
<sequence length="121" mass="12027">MDIIVLKVLGLYPDDKHSVSLGEPAGAKRTHAHCSDNSGGALPPKRHRSDPAPAPQPPRASARPAIPCIQDSPVAPAGGALSLKGGVRKGGGGSGRGSGRGGEQGRGRGGGAAEDWVGGKQ</sequence>
<dbReference type="GeneID" id="25728964"/>